<dbReference type="InterPro" id="IPR023457">
    <property type="entry name" value="Met-tRNA_synth_2"/>
</dbReference>
<evidence type="ECO:0000256" key="7">
    <source>
        <dbReference type="ARBA" id="ARBA00030904"/>
    </source>
</evidence>
<feature type="non-terminal residue" evidence="9">
    <location>
        <position position="1"/>
    </location>
</feature>
<keyword evidence="5" id="KW-0648">Protein biosynthesis</keyword>
<evidence type="ECO:0000256" key="3">
    <source>
        <dbReference type="ARBA" id="ARBA00022741"/>
    </source>
</evidence>
<dbReference type="EC" id="6.1.1.10" evidence="1"/>
<dbReference type="GO" id="GO:0005524">
    <property type="term" value="F:ATP binding"/>
    <property type="evidence" value="ECO:0007669"/>
    <property type="project" value="UniProtKB-KW"/>
</dbReference>
<organism evidence="9">
    <name type="scientific">marine sediment metagenome</name>
    <dbReference type="NCBI Taxonomy" id="412755"/>
    <lineage>
        <taxon>unclassified sequences</taxon>
        <taxon>metagenomes</taxon>
        <taxon>ecological metagenomes</taxon>
    </lineage>
</organism>
<dbReference type="FunFam" id="2.170.220.10:FF:000002">
    <property type="entry name" value="Methionine--tRNA ligase"/>
    <property type="match status" value="1"/>
</dbReference>
<dbReference type="Pfam" id="PF09334">
    <property type="entry name" value="tRNA-synt_1g"/>
    <property type="match status" value="1"/>
</dbReference>
<comment type="caution">
    <text evidence="9">The sequence shown here is derived from an EMBL/GenBank/DDBJ whole genome shotgun (WGS) entry which is preliminary data.</text>
</comment>
<accession>X1EC21</accession>
<gene>
    <name evidence="9" type="ORF">S01H4_64901</name>
</gene>
<evidence type="ECO:0000259" key="8">
    <source>
        <dbReference type="Pfam" id="PF09334"/>
    </source>
</evidence>
<keyword evidence="2" id="KW-0436">Ligase</keyword>
<dbReference type="InterPro" id="IPR015413">
    <property type="entry name" value="Methionyl/Leucyl_tRNA_Synth"/>
</dbReference>
<evidence type="ECO:0000256" key="2">
    <source>
        <dbReference type="ARBA" id="ARBA00022598"/>
    </source>
</evidence>
<dbReference type="GO" id="GO:0006431">
    <property type="term" value="P:methionyl-tRNA aminoacylation"/>
    <property type="evidence" value="ECO:0007669"/>
    <property type="project" value="TreeGrafter"/>
</dbReference>
<evidence type="ECO:0000256" key="4">
    <source>
        <dbReference type="ARBA" id="ARBA00022840"/>
    </source>
</evidence>
<dbReference type="InterPro" id="IPR014729">
    <property type="entry name" value="Rossmann-like_a/b/a_fold"/>
</dbReference>
<evidence type="ECO:0000256" key="1">
    <source>
        <dbReference type="ARBA" id="ARBA00012838"/>
    </source>
</evidence>
<sequence length="118" mass="14107">WYCVPCETFWTETQLTDKTCPTCGKKIEKIKEESYFFKMSKYQDRILSHFEKYPECIQPETRRNEIISFIKSGLKDQSITRTKKSLKWGIDVPFDNNHVIYVWYDALINYITVAGFNK</sequence>
<dbReference type="Gene3D" id="2.170.220.10">
    <property type="match status" value="1"/>
</dbReference>
<feature type="domain" description="Methionyl/Leucyl tRNA synthetase" evidence="8">
    <location>
        <begin position="3"/>
        <end position="114"/>
    </location>
</feature>
<dbReference type="PANTHER" id="PTHR43326:SF1">
    <property type="entry name" value="METHIONINE--TRNA LIGASE, MITOCHONDRIAL"/>
    <property type="match status" value="1"/>
</dbReference>
<dbReference type="AlphaFoldDB" id="X1EC21"/>
<dbReference type="SUPFAM" id="SSF52374">
    <property type="entry name" value="Nucleotidylyl transferase"/>
    <property type="match status" value="1"/>
</dbReference>
<keyword evidence="4" id="KW-0067">ATP-binding</keyword>
<evidence type="ECO:0000256" key="5">
    <source>
        <dbReference type="ARBA" id="ARBA00022917"/>
    </source>
</evidence>
<name>X1EC21_9ZZZZ</name>
<feature type="non-terminal residue" evidence="9">
    <location>
        <position position="118"/>
    </location>
</feature>
<keyword evidence="6" id="KW-0030">Aminoacyl-tRNA synthetase</keyword>
<dbReference type="Gene3D" id="3.40.50.620">
    <property type="entry name" value="HUPs"/>
    <property type="match status" value="1"/>
</dbReference>
<proteinExistence type="predicted"/>
<evidence type="ECO:0000256" key="6">
    <source>
        <dbReference type="ARBA" id="ARBA00023146"/>
    </source>
</evidence>
<evidence type="ECO:0000313" key="9">
    <source>
        <dbReference type="EMBL" id="GAH14679.1"/>
    </source>
</evidence>
<dbReference type="PANTHER" id="PTHR43326">
    <property type="entry name" value="METHIONYL-TRNA SYNTHETASE"/>
    <property type="match status" value="1"/>
</dbReference>
<protein>
    <recommendedName>
        <fullName evidence="1">methionine--tRNA ligase</fullName>
        <ecNumber evidence="1">6.1.1.10</ecNumber>
    </recommendedName>
    <alternativeName>
        <fullName evidence="7">Methionyl-tRNA synthetase</fullName>
    </alternativeName>
</protein>
<reference evidence="9" key="1">
    <citation type="journal article" date="2014" name="Front. Microbiol.">
        <title>High frequency of phylogenetically diverse reductive dehalogenase-homologous genes in deep subseafloor sedimentary metagenomes.</title>
        <authorList>
            <person name="Kawai M."/>
            <person name="Futagami T."/>
            <person name="Toyoda A."/>
            <person name="Takaki Y."/>
            <person name="Nishi S."/>
            <person name="Hori S."/>
            <person name="Arai W."/>
            <person name="Tsubouchi T."/>
            <person name="Morono Y."/>
            <person name="Uchiyama I."/>
            <person name="Ito T."/>
            <person name="Fujiyama A."/>
            <person name="Inagaki F."/>
            <person name="Takami H."/>
        </authorList>
    </citation>
    <scope>NUCLEOTIDE SEQUENCE</scope>
    <source>
        <strain evidence="9">Expedition CK06-06</strain>
    </source>
</reference>
<dbReference type="GO" id="GO:0004825">
    <property type="term" value="F:methionine-tRNA ligase activity"/>
    <property type="evidence" value="ECO:0007669"/>
    <property type="project" value="UniProtKB-EC"/>
</dbReference>
<keyword evidence="3" id="KW-0547">Nucleotide-binding</keyword>
<dbReference type="EMBL" id="BART01039511">
    <property type="protein sequence ID" value="GAH14679.1"/>
    <property type="molecule type" value="Genomic_DNA"/>
</dbReference>